<accession>A0A5B1CNR1</accession>
<sequence length="381" mass="40691">MNRMGDLTGYNIRSTVLGLGMVACLVTLSGCSTLGLSLYPSGATLTDQAEAVLEASRIPTNIARENAKTVLPPHALEPGDSILIEPVSLERDLRLPADQVVLADGTVDLGPYGRVIVAGNHLEQAESLIEQQIAFQIRQQRESCKQFASEEDREAIDADSLPDGCDAIAVNVRMLEPVHRFYVLGEVNAPGAYPLSGYETVLDAIVTAGGLTSAANPCKILLARPTDPCECRVTLPVCYREIVQMGNSGSNYQLQPGDRVFVSSRSCMDELLFWRASETCDRCSGCNRACCDPASVAANPMAGVVNTMIPPGSTGWLRLSNDPLRPNDLIEPTQAPPTQAPPMVSETNESLNLGDYLEQNSDGSSSGSSPADSDVDGELDF</sequence>
<organism evidence="3 4">
    <name type="scientific">Rubripirellula obstinata</name>
    <dbReference type="NCBI Taxonomy" id="406547"/>
    <lineage>
        <taxon>Bacteria</taxon>
        <taxon>Pseudomonadati</taxon>
        <taxon>Planctomycetota</taxon>
        <taxon>Planctomycetia</taxon>
        <taxon>Pirellulales</taxon>
        <taxon>Pirellulaceae</taxon>
        <taxon>Rubripirellula</taxon>
    </lineage>
</organism>
<evidence type="ECO:0000313" key="3">
    <source>
        <dbReference type="EMBL" id="KAA1261449.1"/>
    </source>
</evidence>
<name>A0A5B1CNR1_9BACT</name>
<gene>
    <name evidence="3" type="ORF">LF1_39990</name>
</gene>
<protein>
    <submittedName>
        <fullName evidence="3">SLBB domain protein</fullName>
    </submittedName>
</protein>
<dbReference type="PANTHER" id="PTHR33619:SF3">
    <property type="entry name" value="POLYSACCHARIDE EXPORT PROTEIN GFCE-RELATED"/>
    <property type="match status" value="1"/>
</dbReference>
<dbReference type="PANTHER" id="PTHR33619">
    <property type="entry name" value="POLYSACCHARIDE EXPORT PROTEIN GFCE-RELATED"/>
    <property type="match status" value="1"/>
</dbReference>
<feature type="region of interest" description="Disordered" evidence="1">
    <location>
        <begin position="316"/>
        <end position="381"/>
    </location>
</feature>
<dbReference type="AlphaFoldDB" id="A0A5B1CNR1"/>
<dbReference type="EMBL" id="VRLW01000001">
    <property type="protein sequence ID" value="KAA1261449.1"/>
    <property type="molecule type" value="Genomic_DNA"/>
</dbReference>
<comment type="caution">
    <text evidence="3">The sequence shown here is derived from an EMBL/GenBank/DDBJ whole genome shotgun (WGS) entry which is preliminary data.</text>
</comment>
<evidence type="ECO:0000256" key="1">
    <source>
        <dbReference type="SAM" id="MobiDB-lite"/>
    </source>
</evidence>
<dbReference type="Pfam" id="PF10531">
    <property type="entry name" value="SLBB"/>
    <property type="match status" value="1"/>
</dbReference>
<dbReference type="Proteomes" id="UP000322699">
    <property type="component" value="Unassembled WGS sequence"/>
</dbReference>
<dbReference type="PROSITE" id="PS51257">
    <property type="entry name" value="PROKAR_LIPOPROTEIN"/>
    <property type="match status" value="1"/>
</dbReference>
<evidence type="ECO:0000259" key="2">
    <source>
        <dbReference type="Pfam" id="PF10531"/>
    </source>
</evidence>
<reference evidence="3 4" key="1">
    <citation type="submission" date="2019-08" db="EMBL/GenBank/DDBJ databases">
        <title>Deep-cultivation of Planctomycetes and their phenomic and genomic characterization uncovers novel biology.</title>
        <authorList>
            <person name="Wiegand S."/>
            <person name="Jogler M."/>
            <person name="Boedeker C."/>
            <person name="Pinto D."/>
            <person name="Vollmers J."/>
            <person name="Rivas-Marin E."/>
            <person name="Kohn T."/>
            <person name="Peeters S.H."/>
            <person name="Heuer A."/>
            <person name="Rast P."/>
            <person name="Oberbeckmann S."/>
            <person name="Bunk B."/>
            <person name="Jeske O."/>
            <person name="Meyerdierks A."/>
            <person name="Storesund J.E."/>
            <person name="Kallscheuer N."/>
            <person name="Luecker S."/>
            <person name="Lage O.M."/>
            <person name="Pohl T."/>
            <person name="Merkel B.J."/>
            <person name="Hornburger P."/>
            <person name="Mueller R.-W."/>
            <person name="Bruemmer F."/>
            <person name="Labrenz M."/>
            <person name="Spormann A.M."/>
            <person name="Op Den Camp H."/>
            <person name="Overmann J."/>
            <person name="Amann R."/>
            <person name="Jetten M.S.M."/>
            <person name="Mascher T."/>
            <person name="Medema M.H."/>
            <person name="Devos D.P."/>
            <person name="Kaster A.-K."/>
            <person name="Ovreas L."/>
            <person name="Rohde M."/>
            <person name="Galperin M.Y."/>
            <person name="Jogler C."/>
        </authorList>
    </citation>
    <scope>NUCLEOTIDE SEQUENCE [LARGE SCALE GENOMIC DNA]</scope>
    <source>
        <strain evidence="3 4">LF1</strain>
    </source>
</reference>
<dbReference type="InterPro" id="IPR049712">
    <property type="entry name" value="Poly_export"/>
</dbReference>
<feature type="compositionally biased region" description="Low complexity" evidence="1">
    <location>
        <begin position="361"/>
        <end position="372"/>
    </location>
</feature>
<proteinExistence type="predicted"/>
<feature type="domain" description="Soluble ligand binding" evidence="2">
    <location>
        <begin position="181"/>
        <end position="224"/>
    </location>
</feature>
<dbReference type="InterPro" id="IPR019554">
    <property type="entry name" value="Soluble_ligand-bd"/>
</dbReference>
<dbReference type="Gene3D" id="3.10.560.10">
    <property type="entry name" value="Outer membrane lipoprotein wza domain like"/>
    <property type="match status" value="1"/>
</dbReference>
<keyword evidence="4" id="KW-1185">Reference proteome</keyword>
<dbReference type="GO" id="GO:0015159">
    <property type="term" value="F:polysaccharide transmembrane transporter activity"/>
    <property type="evidence" value="ECO:0007669"/>
    <property type="project" value="InterPro"/>
</dbReference>
<evidence type="ECO:0000313" key="4">
    <source>
        <dbReference type="Proteomes" id="UP000322699"/>
    </source>
</evidence>